<proteinExistence type="inferred from homology"/>
<dbReference type="InterPro" id="IPR000182">
    <property type="entry name" value="GNAT_dom"/>
</dbReference>
<dbReference type="AlphaFoldDB" id="A0A1I5NJD9"/>
<evidence type="ECO:0000256" key="1">
    <source>
        <dbReference type="ARBA" id="ARBA00022679"/>
    </source>
</evidence>
<dbReference type="EMBL" id="FOWQ01000003">
    <property type="protein sequence ID" value="SFP21780.1"/>
    <property type="molecule type" value="Genomic_DNA"/>
</dbReference>
<feature type="domain" description="N-acetyltransferase" evidence="4">
    <location>
        <begin position="34"/>
        <end position="191"/>
    </location>
</feature>
<protein>
    <submittedName>
        <fullName evidence="5">Ribosomal-protein-alanine N-acetyltransferase</fullName>
    </submittedName>
</protein>
<dbReference type="PANTHER" id="PTHR43792">
    <property type="entry name" value="GNAT FAMILY, PUTATIVE (AFU_ORTHOLOGUE AFUA_3G00765)-RELATED-RELATED"/>
    <property type="match status" value="1"/>
</dbReference>
<dbReference type="Pfam" id="PF13302">
    <property type="entry name" value="Acetyltransf_3"/>
    <property type="match status" value="1"/>
</dbReference>
<reference evidence="6" key="1">
    <citation type="submission" date="2016-10" db="EMBL/GenBank/DDBJ databases">
        <authorList>
            <person name="Varghese N."/>
            <person name="Submissions S."/>
        </authorList>
    </citation>
    <scope>NUCLEOTIDE SEQUENCE [LARGE SCALE GENOMIC DNA]</scope>
    <source>
        <strain evidence="6">DSM 44208</strain>
    </source>
</reference>
<dbReference type="SUPFAM" id="SSF55729">
    <property type="entry name" value="Acyl-CoA N-acyltransferases (Nat)"/>
    <property type="match status" value="1"/>
</dbReference>
<dbReference type="InterPro" id="IPR051531">
    <property type="entry name" value="N-acetyltransferase"/>
</dbReference>
<keyword evidence="2" id="KW-0012">Acyltransferase</keyword>
<evidence type="ECO:0000256" key="2">
    <source>
        <dbReference type="ARBA" id="ARBA00023315"/>
    </source>
</evidence>
<dbReference type="InterPro" id="IPR016181">
    <property type="entry name" value="Acyl_CoA_acyltransferase"/>
</dbReference>
<dbReference type="Gene3D" id="3.40.630.30">
    <property type="match status" value="1"/>
</dbReference>
<dbReference type="GO" id="GO:0005737">
    <property type="term" value="C:cytoplasm"/>
    <property type="evidence" value="ECO:0007669"/>
    <property type="project" value="TreeGrafter"/>
</dbReference>
<organism evidence="5 6">
    <name type="scientific">Geodermatophilus dictyosporus</name>
    <dbReference type="NCBI Taxonomy" id="1523247"/>
    <lineage>
        <taxon>Bacteria</taxon>
        <taxon>Bacillati</taxon>
        <taxon>Actinomycetota</taxon>
        <taxon>Actinomycetes</taxon>
        <taxon>Geodermatophilales</taxon>
        <taxon>Geodermatophilaceae</taxon>
        <taxon>Geodermatophilus</taxon>
    </lineage>
</organism>
<comment type="similarity">
    <text evidence="3">Belongs to the acetyltransferase family. RimJ subfamily.</text>
</comment>
<gene>
    <name evidence="5" type="ORF">SAMN05660464_2545</name>
</gene>
<keyword evidence="6" id="KW-1185">Reference proteome</keyword>
<dbReference type="STRING" id="1523247.SAMN05660464_2545"/>
<dbReference type="GO" id="GO:0008999">
    <property type="term" value="F:protein-N-terminal-alanine acetyltransferase activity"/>
    <property type="evidence" value="ECO:0007669"/>
    <property type="project" value="TreeGrafter"/>
</dbReference>
<accession>A0A1I5NJD9</accession>
<evidence type="ECO:0000256" key="3">
    <source>
        <dbReference type="ARBA" id="ARBA00038502"/>
    </source>
</evidence>
<evidence type="ECO:0000313" key="6">
    <source>
        <dbReference type="Proteomes" id="UP000198857"/>
    </source>
</evidence>
<evidence type="ECO:0000259" key="4">
    <source>
        <dbReference type="PROSITE" id="PS51186"/>
    </source>
</evidence>
<name>A0A1I5NJD9_9ACTN</name>
<dbReference type="PROSITE" id="PS51186">
    <property type="entry name" value="GNAT"/>
    <property type="match status" value="1"/>
</dbReference>
<dbReference type="Proteomes" id="UP000198857">
    <property type="component" value="Unassembled WGS sequence"/>
</dbReference>
<dbReference type="PANTHER" id="PTHR43792:SF8">
    <property type="entry name" value="[RIBOSOMAL PROTEIN US5]-ALANINE N-ACETYLTRANSFERASE"/>
    <property type="match status" value="1"/>
</dbReference>
<sequence length="208" mass="23034">MDLDPLQHPGWPAHLSHGPVELHPLRRGDAGEWSRLRLANESWLRPWEPSAGVAWSVRHTPAAYRAMRRSVARRARSGGSLPFAVRVEGRLAGQVTVDNVVRGALRSGSLGYWIDRGVAGRGMASLAVALVCDHAFGAAGLHRLQADIRPENLPSQRLVERLGFRREGLLRRYLDIDGDWRDHLSYALLAEDLPGGVLGRWLSLTPRA</sequence>
<evidence type="ECO:0000313" key="5">
    <source>
        <dbReference type="EMBL" id="SFP21780.1"/>
    </source>
</evidence>
<keyword evidence="1 5" id="KW-0808">Transferase</keyword>